<accession>A0A4V3CZM9</accession>
<evidence type="ECO:0000313" key="2">
    <source>
        <dbReference type="EMBL" id="TDQ00341.1"/>
    </source>
</evidence>
<keyword evidence="3" id="KW-1185">Reference proteome</keyword>
<sequence length="44" mass="4425">MAKRLPGDALDGLGGAVLIGVLVGAFVGLVTCVLTVRSLITSRD</sequence>
<proteinExistence type="predicted"/>
<organism evidence="2 3">
    <name type="scientific">Labedaea rhizosphaerae</name>
    <dbReference type="NCBI Taxonomy" id="598644"/>
    <lineage>
        <taxon>Bacteria</taxon>
        <taxon>Bacillati</taxon>
        <taxon>Actinomycetota</taxon>
        <taxon>Actinomycetes</taxon>
        <taxon>Pseudonocardiales</taxon>
        <taxon>Pseudonocardiaceae</taxon>
        <taxon>Labedaea</taxon>
    </lineage>
</organism>
<dbReference type="Proteomes" id="UP000295444">
    <property type="component" value="Unassembled WGS sequence"/>
</dbReference>
<keyword evidence="1" id="KW-0472">Membrane</keyword>
<comment type="caution">
    <text evidence="2">The sequence shown here is derived from an EMBL/GenBank/DDBJ whole genome shotgun (WGS) entry which is preliminary data.</text>
</comment>
<name>A0A4V3CZM9_LABRH</name>
<feature type="transmembrane region" description="Helical" evidence="1">
    <location>
        <begin position="12"/>
        <end position="36"/>
    </location>
</feature>
<keyword evidence="1" id="KW-1133">Transmembrane helix</keyword>
<reference evidence="2 3" key="1">
    <citation type="submission" date="2019-03" db="EMBL/GenBank/DDBJ databases">
        <title>Genomic Encyclopedia of Type Strains, Phase IV (KMG-IV): sequencing the most valuable type-strain genomes for metagenomic binning, comparative biology and taxonomic classification.</title>
        <authorList>
            <person name="Goeker M."/>
        </authorList>
    </citation>
    <scope>NUCLEOTIDE SEQUENCE [LARGE SCALE GENOMIC DNA]</scope>
    <source>
        <strain evidence="2 3">DSM 45361</strain>
    </source>
</reference>
<protein>
    <submittedName>
        <fullName evidence="2">Uncharacterized protein</fullName>
    </submittedName>
</protein>
<keyword evidence="1" id="KW-0812">Transmembrane</keyword>
<dbReference type="AlphaFoldDB" id="A0A4V3CZM9"/>
<dbReference type="RefSeq" id="WP_279538290.1">
    <property type="nucleotide sequence ID" value="NZ_SNXZ01000002.1"/>
</dbReference>
<dbReference type="EMBL" id="SNXZ01000002">
    <property type="protein sequence ID" value="TDQ00341.1"/>
    <property type="molecule type" value="Genomic_DNA"/>
</dbReference>
<evidence type="ECO:0000313" key="3">
    <source>
        <dbReference type="Proteomes" id="UP000295444"/>
    </source>
</evidence>
<gene>
    <name evidence="2" type="ORF">EV186_102202</name>
</gene>
<evidence type="ECO:0000256" key="1">
    <source>
        <dbReference type="SAM" id="Phobius"/>
    </source>
</evidence>